<evidence type="ECO:0000259" key="1">
    <source>
        <dbReference type="PROSITE" id="PS50943"/>
    </source>
</evidence>
<proteinExistence type="predicted"/>
<evidence type="ECO:0000313" key="3">
    <source>
        <dbReference type="Proteomes" id="UP000198281"/>
    </source>
</evidence>
<dbReference type="InterPro" id="IPR001387">
    <property type="entry name" value="Cro/C1-type_HTH"/>
</dbReference>
<dbReference type="Pfam" id="PF13443">
    <property type="entry name" value="HTH_26"/>
    <property type="match status" value="1"/>
</dbReference>
<evidence type="ECO:0000313" key="2">
    <source>
        <dbReference type="EMBL" id="SNS11320.1"/>
    </source>
</evidence>
<gene>
    <name evidence="2" type="ORF">SAMN06295912_101405</name>
</gene>
<dbReference type="AlphaFoldDB" id="A0A239BTT8"/>
<organism evidence="2 3">
    <name type="scientific">Edaphosphingomonas laterariae</name>
    <dbReference type="NCBI Taxonomy" id="861865"/>
    <lineage>
        <taxon>Bacteria</taxon>
        <taxon>Pseudomonadati</taxon>
        <taxon>Pseudomonadota</taxon>
        <taxon>Alphaproteobacteria</taxon>
        <taxon>Sphingomonadales</taxon>
        <taxon>Rhizorhabdaceae</taxon>
        <taxon>Edaphosphingomonas</taxon>
    </lineage>
</organism>
<dbReference type="CDD" id="cd00093">
    <property type="entry name" value="HTH_XRE"/>
    <property type="match status" value="1"/>
</dbReference>
<name>A0A239BTT8_9SPHN</name>
<dbReference type="SUPFAM" id="SSF47413">
    <property type="entry name" value="lambda repressor-like DNA-binding domains"/>
    <property type="match status" value="1"/>
</dbReference>
<dbReference type="Gene3D" id="1.10.260.40">
    <property type="entry name" value="lambda repressor-like DNA-binding domains"/>
    <property type="match status" value="1"/>
</dbReference>
<dbReference type="SMART" id="SM00530">
    <property type="entry name" value="HTH_XRE"/>
    <property type="match status" value="1"/>
</dbReference>
<protein>
    <submittedName>
        <fullName evidence="2">DNA-binding transcriptional regulator, XRE family</fullName>
    </submittedName>
</protein>
<dbReference type="Proteomes" id="UP000198281">
    <property type="component" value="Unassembled WGS sequence"/>
</dbReference>
<sequence>MLARLRRSLRAAGWTQARLAERLGVGTATVKRWLHGRGLALQTLERMCAIADLAIADLIDNSRDPDPASDHLTLAQEEALSTDPTLSTIFFMIVNGWPPSEATTSFSVPPEEVEAIVHRLERLALIDRLSGGRWRARLNPRHVWQRPPLRRLFDRQLKQHFYSLDYGDPDTMFSAETIKLSPTGLARLRERIETLRQDFRAIEEQDRRSAVLPGEWYAVLSVARPMKQVAEINRAARARNRKPGG</sequence>
<keyword evidence="2" id="KW-0238">DNA-binding</keyword>
<feature type="domain" description="HTH cro/C1-type" evidence="1">
    <location>
        <begin position="5"/>
        <end position="58"/>
    </location>
</feature>
<dbReference type="PROSITE" id="PS50943">
    <property type="entry name" value="HTH_CROC1"/>
    <property type="match status" value="1"/>
</dbReference>
<dbReference type="EMBL" id="FZOS01000001">
    <property type="protein sequence ID" value="SNS11320.1"/>
    <property type="molecule type" value="Genomic_DNA"/>
</dbReference>
<dbReference type="InterPro" id="IPR010982">
    <property type="entry name" value="Lambda_DNA-bd_dom_sf"/>
</dbReference>
<accession>A0A239BTT8</accession>
<dbReference type="GO" id="GO:0003677">
    <property type="term" value="F:DNA binding"/>
    <property type="evidence" value="ECO:0007669"/>
    <property type="project" value="UniProtKB-KW"/>
</dbReference>
<reference evidence="3" key="1">
    <citation type="submission" date="2017-06" db="EMBL/GenBank/DDBJ databases">
        <authorList>
            <person name="Varghese N."/>
            <person name="Submissions S."/>
        </authorList>
    </citation>
    <scope>NUCLEOTIDE SEQUENCE [LARGE SCALE GENOMIC DNA]</scope>
    <source>
        <strain evidence="3">LNB2</strain>
    </source>
</reference>
<keyword evidence="3" id="KW-1185">Reference proteome</keyword>